<dbReference type="SUPFAM" id="SSF56672">
    <property type="entry name" value="DNA/RNA polymerases"/>
    <property type="match status" value="1"/>
</dbReference>
<evidence type="ECO:0000313" key="3">
    <source>
        <dbReference type="Proteomes" id="UP001054902"/>
    </source>
</evidence>
<keyword evidence="3" id="KW-1185">Reference proteome</keyword>
<evidence type="ECO:0008006" key="4">
    <source>
        <dbReference type="Google" id="ProtNLM"/>
    </source>
</evidence>
<evidence type="ECO:0000256" key="1">
    <source>
        <dbReference type="SAM" id="MobiDB-lite"/>
    </source>
</evidence>
<feature type="compositionally biased region" description="Basic and acidic residues" evidence="1">
    <location>
        <begin position="143"/>
        <end position="152"/>
    </location>
</feature>
<dbReference type="AlphaFoldDB" id="A0AAD3H3G9"/>
<dbReference type="EMBL" id="BLLK01000029">
    <property type="protein sequence ID" value="GFH48995.1"/>
    <property type="molecule type" value="Genomic_DNA"/>
</dbReference>
<dbReference type="InterPro" id="IPR043502">
    <property type="entry name" value="DNA/RNA_pol_sf"/>
</dbReference>
<dbReference type="Proteomes" id="UP001054902">
    <property type="component" value="Unassembled WGS sequence"/>
</dbReference>
<accession>A0AAD3H3G9</accession>
<sequence length="705" mass="78450">MVAIREAIEAASHVTVQDNERLASKAVPTTPGAYQDFVDMLKKFANTLLALFGANCTLYDNIKDLITGIEAINQGAHPMVFTHNNKATILWLTFLQTRQFTNDPSKSVKAFEIKLEEITNKVRLSEYLEMPQALLRTPVPDNNGERDSKRSGDSPPASPKKSLKQVSDTRDERLKVIDDAIAKAVQGTKLRFVAPGLICKKCDTSMNELIGNAEMCGNFKVLGKCSQPSCMKKHEDATADEVTRYLTKLKPFLDEPTMVAKTKRKSIPSFYNTVQVPKKFKAVHATSTETAVLIPPDPDCSVLSDIVSSSKEKCPITKREVELELKRIVKEEAAIPTDVQGIKEDIGKKNVSLMRPSGPALDHPASDMLLDYADNGCPVDCGDNWSREHIEAALLRGPHISAKSNEAITVLREETAAKVEAGFARVVRYGDIRDLLPPSLKISPIAGVPHKSRRFRWILDLSFQLLWNGKKLPSVNSATSVQSKHQSMTQLGQVLKRIIAIMADARKKDADATFRFAKLDIKDGFWRLGVSDEDAWNFCYVLPSLTEVENIDEVEIVVPNSLQMGWCESPPLFCSASETGRDVIAELLKQDSLPEHKFENQMFDDTYADIISPEELVNLIEVFVDDYIAISNAPTKQQLLHISRAMLHGIHSIFPPPDITGHAGEDPIVQKKMLEGEGLWQDCKEILGWIFDGKAYTISLPEKKN</sequence>
<organism evidence="2 3">
    <name type="scientific">Chaetoceros tenuissimus</name>
    <dbReference type="NCBI Taxonomy" id="426638"/>
    <lineage>
        <taxon>Eukaryota</taxon>
        <taxon>Sar</taxon>
        <taxon>Stramenopiles</taxon>
        <taxon>Ochrophyta</taxon>
        <taxon>Bacillariophyta</taxon>
        <taxon>Coscinodiscophyceae</taxon>
        <taxon>Chaetocerotophycidae</taxon>
        <taxon>Chaetocerotales</taxon>
        <taxon>Chaetocerotaceae</taxon>
        <taxon>Chaetoceros</taxon>
    </lineage>
</organism>
<gene>
    <name evidence="2" type="ORF">CTEN210_05471</name>
</gene>
<name>A0AAD3H3G9_9STRA</name>
<evidence type="ECO:0000313" key="2">
    <source>
        <dbReference type="EMBL" id="GFH48995.1"/>
    </source>
</evidence>
<protein>
    <recommendedName>
        <fullName evidence="4">Reverse transcriptase domain-containing protein</fullName>
    </recommendedName>
</protein>
<proteinExistence type="predicted"/>
<feature type="region of interest" description="Disordered" evidence="1">
    <location>
        <begin position="135"/>
        <end position="169"/>
    </location>
</feature>
<reference evidence="2 3" key="1">
    <citation type="journal article" date="2021" name="Sci. Rep.">
        <title>The genome of the diatom Chaetoceros tenuissimus carries an ancient integrated fragment of an extant virus.</title>
        <authorList>
            <person name="Hongo Y."/>
            <person name="Kimura K."/>
            <person name="Takaki Y."/>
            <person name="Yoshida Y."/>
            <person name="Baba S."/>
            <person name="Kobayashi G."/>
            <person name="Nagasaki K."/>
            <person name="Hano T."/>
            <person name="Tomaru Y."/>
        </authorList>
    </citation>
    <scope>NUCLEOTIDE SEQUENCE [LARGE SCALE GENOMIC DNA]</scope>
    <source>
        <strain evidence="2 3">NIES-3715</strain>
    </source>
</reference>
<comment type="caution">
    <text evidence="2">The sequence shown here is derived from an EMBL/GenBank/DDBJ whole genome shotgun (WGS) entry which is preliminary data.</text>
</comment>